<gene>
    <name evidence="1" type="ORF">LSAT_V11C400204790</name>
</gene>
<organism evidence="1 2">
    <name type="scientific">Lactuca sativa</name>
    <name type="common">Garden lettuce</name>
    <dbReference type="NCBI Taxonomy" id="4236"/>
    <lineage>
        <taxon>Eukaryota</taxon>
        <taxon>Viridiplantae</taxon>
        <taxon>Streptophyta</taxon>
        <taxon>Embryophyta</taxon>
        <taxon>Tracheophyta</taxon>
        <taxon>Spermatophyta</taxon>
        <taxon>Magnoliopsida</taxon>
        <taxon>eudicotyledons</taxon>
        <taxon>Gunneridae</taxon>
        <taxon>Pentapetalae</taxon>
        <taxon>asterids</taxon>
        <taxon>campanulids</taxon>
        <taxon>Asterales</taxon>
        <taxon>Asteraceae</taxon>
        <taxon>Cichorioideae</taxon>
        <taxon>Cichorieae</taxon>
        <taxon>Lactucinae</taxon>
        <taxon>Lactuca</taxon>
    </lineage>
</organism>
<dbReference type="EMBL" id="NBSK02000004">
    <property type="protein sequence ID" value="KAJ0213078.1"/>
    <property type="molecule type" value="Genomic_DNA"/>
</dbReference>
<evidence type="ECO:0000313" key="1">
    <source>
        <dbReference type="EMBL" id="KAJ0213078.1"/>
    </source>
</evidence>
<dbReference type="Proteomes" id="UP000235145">
    <property type="component" value="Unassembled WGS sequence"/>
</dbReference>
<comment type="caution">
    <text evidence="1">The sequence shown here is derived from an EMBL/GenBank/DDBJ whole genome shotgun (WGS) entry which is preliminary data.</text>
</comment>
<dbReference type="AlphaFoldDB" id="A0A9R1VXD5"/>
<protein>
    <submittedName>
        <fullName evidence="1">Uncharacterized protein</fullName>
    </submittedName>
</protein>
<name>A0A9R1VXD5_LACSA</name>
<evidence type="ECO:0000313" key="2">
    <source>
        <dbReference type="Proteomes" id="UP000235145"/>
    </source>
</evidence>
<accession>A0A9R1VXD5</accession>
<sequence length="187" mass="21441">MTSSSSSPRMQTRQQGTTITALQSQMIKKIATMVGRKSPINAFKCQLVHIILCLIDGFCLSVNYSCKLFRDSATSEAMYKTMNIYRLWFHPCSVDMDEVIRTYSSTMEWYSFLMHSIYYTCTLFSVFAKYFLLGEDVIGKQLLQDATDKGQLDAIFILGMLLMTEGSERKQEALMMLNNAYVNTRRS</sequence>
<reference evidence="1 2" key="1">
    <citation type="journal article" date="2017" name="Nat. Commun.">
        <title>Genome assembly with in vitro proximity ligation data and whole-genome triplication in lettuce.</title>
        <authorList>
            <person name="Reyes-Chin-Wo S."/>
            <person name="Wang Z."/>
            <person name="Yang X."/>
            <person name="Kozik A."/>
            <person name="Arikit S."/>
            <person name="Song C."/>
            <person name="Xia L."/>
            <person name="Froenicke L."/>
            <person name="Lavelle D.O."/>
            <person name="Truco M.J."/>
            <person name="Xia R."/>
            <person name="Zhu S."/>
            <person name="Xu C."/>
            <person name="Xu H."/>
            <person name="Xu X."/>
            <person name="Cox K."/>
            <person name="Korf I."/>
            <person name="Meyers B.C."/>
            <person name="Michelmore R.W."/>
        </authorList>
    </citation>
    <scope>NUCLEOTIDE SEQUENCE [LARGE SCALE GENOMIC DNA]</scope>
    <source>
        <strain evidence="2">cv. Salinas</strain>
        <tissue evidence="1">Seedlings</tissue>
    </source>
</reference>
<proteinExistence type="predicted"/>
<keyword evidence="2" id="KW-1185">Reference proteome</keyword>